<gene>
    <name evidence="6" type="ORF">AArcSt2_14515</name>
</gene>
<evidence type="ECO:0000256" key="3">
    <source>
        <dbReference type="ARBA" id="ARBA00022806"/>
    </source>
</evidence>
<accession>A0AAE3FZ93</accession>
<dbReference type="RefSeq" id="WP_250585640.1">
    <property type="nucleotide sequence ID" value="NZ_JAKRVX010000008.1"/>
</dbReference>
<keyword evidence="1" id="KW-0547">Nucleotide-binding</keyword>
<dbReference type="EMBL" id="JAKRVX010000008">
    <property type="protein sequence ID" value="MCL9818153.1"/>
    <property type="molecule type" value="Genomic_DNA"/>
</dbReference>
<evidence type="ECO:0000259" key="5">
    <source>
        <dbReference type="PROSITE" id="PS51217"/>
    </source>
</evidence>
<reference evidence="6" key="1">
    <citation type="journal article" date="2022" name="Syst. Appl. Microbiol.">
        <title>Natronocalculus amylovorans gen. nov., sp. nov., and Natranaeroarchaeum aerophilus sp. nov., dominant culturable amylolytic natronoarchaea from hypersaline soda lakes in southwestern Siberia.</title>
        <authorList>
            <person name="Sorokin D.Y."/>
            <person name="Elcheninov A.G."/>
            <person name="Khizhniak T.V."/>
            <person name="Koenen M."/>
            <person name="Bale N.J."/>
            <person name="Damste J.S.S."/>
            <person name="Kublanov I.V."/>
        </authorList>
    </citation>
    <scope>NUCLEOTIDE SEQUENCE</scope>
    <source>
        <strain evidence="6">AArc-St2</strain>
    </source>
</reference>
<feature type="domain" description="UvrD-like helicase C-terminal" evidence="5">
    <location>
        <begin position="276"/>
        <end position="514"/>
    </location>
</feature>
<dbReference type="Proteomes" id="UP001203207">
    <property type="component" value="Unassembled WGS sequence"/>
</dbReference>
<dbReference type="GO" id="GO:0016787">
    <property type="term" value="F:hydrolase activity"/>
    <property type="evidence" value="ECO:0007669"/>
    <property type="project" value="UniProtKB-KW"/>
</dbReference>
<protein>
    <recommendedName>
        <fullName evidence="5">UvrD-like helicase C-terminal domain-containing protein</fullName>
    </recommendedName>
</protein>
<keyword evidence="4" id="KW-0067">ATP-binding</keyword>
<keyword evidence="2" id="KW-0378">Hydrolase</keyword>
<dbReference type="Gene3D" id="1.10.486.10">
    <property type="entry name" value="PCRA, domain 4"/>
    <property type="match status" value="1"/>
</dbReference>
<dbReference type="GO" id="GO:0005524">
    <property type="term" value="F:ATP binding"/>
    <property type="evidence" value="ECO:0007669"/>
    <property type="project" value="UniProtKB-KW"/>
</dbReference>
<organism evidence="6 7">
    <name type="scientific">Natronocalculus amylovorans</name>
    <dbReference type="NCBI Taxonomy" id="2917812"/>
    <lineage>
        <taxon>Archaea</taxon>
        <taxon>Methanobacteriati</taxon>
        <taxon>Methanobacteriota</taxon>
        <taxon>Stenosarchaea group</taxon>
        <taxon>Halobacteria</taxon>
        <taxon>Halobacteriales</taxon>
        <taxon>Haloferacaceae</taxon>
        <taxon>Natronocalculus</taxon>
    </lineage>
</organism>
<dbReference type="GO" id="GO:0004386">
    <property type="term" value="F:helicase activity"/>
    <property type="evidence" value="ECO:0007669"/>
    <property type="project" value="UniProtKB-KW"/>
</dbReference>
<reference evidence="6" key="2">
    <citation type="submission" date="2022-02" db="EMBL/GenBank/DDBJ databases">
        <authorList>
            <person name="Elcheninov A.G."/>
            <person name="Sorokin D.Y."/>
            <person name="Kublanov I.V."/>
        </authorList>
    </citation>
    <scope>NUCLEOTIDE SEQUENCE</scope>
    <source>
        <strain evidence="6">AArc-St2</strain>
    </source>
</reference>
<evidence type="ECO:0000313" key="7">
    <source>
        <dbReference type="Proteomes" id="UP001203207"/>
    </source>
</evidence>
<dbReference type="InterPro" id="IPR014017">
    <property type="entry name" value="DNA_helicase_UvrD-like_C"/>
</dbReference>
<dbReference type="AlphaFoldDB" id="A0AAE3FZ93"/>
<comment type="caution">
    <text evidence="6">The sequence shown here is derived from an EMBL/GenBank/DDBJ whole genome shotgun (WGS) entry which is preliminary data.</text>
</comment>
<evidence type="ECO:0000256" key="2">
    <source>
        <dbReference type="ARBA" id="ARBA00022801"/>
    </source>
</evidence>
<evidence type="ECO:0000313" key="6">
    <source>
        <dbReference type="EMBL" id="MCL9818153.1"/>
    </source>
</evidence>
<keyword evidence="3" id="KW-0347">Helicase</keyword>
<name>A0AAE3FZ93_9EURY</name>
<evidence type="ECO:0000256" key="1">
    <source>
        <dbReference type="ARBA" id="ARBA00022741"/>
    </source>
</evidence>
<evidence type="ECO:0000256" key="4">
    <source>
        <dbReference type="ARBA" id="ARBA00022840"/>
    </source>
</evidence>
<dbReference type="PROSITE" id="PS51217">
    <property type="entry name" value="UVRD_HELICASE_CTER"/>
    <property type="match status" value="1"/>
</dbReference>
<dbReference type="SUPFAM" id="SSF52540">
    <property type="entry name" value="P-loop containing nucleoside triphosphate hydrolases"/>
    <property type="match status" value="1"/>
</dbReference>
<proteinExistence type="predicted"/>
<keyword evidence="7" id="KW-1185">Reference proteome</keyword>
<dbReference type="InterPro" id="IPR027417">
    <property type="entry name" value="P-loop_NTPase"/>
</dbReference>
<sequence length="725" mass="80081">MTRDHMPTLSGKLRIDPFSAVPLAERVASAYDSLRSEGYSSTDILVLKRFPSGTRQFENELAHALTLETRPNVESVLDHAAAIHAYAAPDTRVLSDYERFELLRTVIDGWNWSHPYLQQAAETESFHRDVGRVLLISSWGGFGDSSSDDPALDAMLQELRAVASQFRTALKDRSTVDQAALIESGTQALSEPSVRSFVSELFDAVLVVDFEEFGELERAYLSALTVDAELYCIGERDASIQRIWNEAGSVVALGEAAGLDCFENPALDRSEFSVTDPELVSQFLAIGHFPNGYLREQPAATTNPTVTAYTLSAATYTEQLEAIANEIEILRDEYGLAYDDFAVLCRDSNQPIHESRSLLRRAGIPTASATVTGLNDDPAVRELVALIDVLATDAETAWDILDARVGGVSQSDLDRIANEPTMSGTIDRWIVDTNLKDRVARAPEIEAYTSYRNIREVRKIATFFDTADFLPGGYDSFRSTLSRAIEYVAPDQYTTDLSVEENGVLVDAIRVAKYDTRPIVFLVDVVEGVYPPATQNLTRLFPTDWVKRSSGYPGVTTPTADTVTESFSSVSDAISDPYDRYYTALARRQLAVGSRVATTRVYFCTAETGNRSFGQHRHPSRFLAALEEHPAVTIEQGYSDPERGDESTALHTETGVARDILKEPWRSFAEIERAASLGESADMRSIRSTLEAVTTVLRDEDVDPRFVDAVHTQISYANGEIGTDE</sequence>
<dbReference type="Gene3D" id="3.40.50.300">
    <property type="entry name" value="P-loop containing nucleotide triphosphate hydrolases"/>
    <property type="match status" value="1"/>
</dbReference>